<dbReference type="SUPFAM" id="SSF143437">
    <property type="entry name" value="THUMP domain-like"/>
    <property type="match status" value="1"/>
</dbReference>
<keyword evidence="1" id="KW-0694">RNA-binding</keyword>
<dbReference type="Pfam" id="PF02926">
    <property type="entry name" value="THUMP"/>
    <property type="match status" value="1"/>
</dbReference>
<protein>
    <submittedName>
        <fullName evidence="3">THUMP domain-containing protein</fullName>
    </submittedName>
</protein>
<dbReference type="AlphaFoldDB" id="A0AAF0D1B8"/>
<evidence type="ECO:0000313" key="4">
    <source>
        <dbReference type="Proteomes" id="UP000186851"/>
    </source>
</evidence>
<evidence type="ECO:0000256" key="1">
    <source>
        <dbReference type="PROSITE-ProRule" id="PRU00529"/>
    </source>
</evidence>
<dbReference type="PROSITE" id="PS51165">
    <property type="entry name" value="THUMP"/>
    <property type="match status" value="1"/>
</dbReference>
<organism evidence="3 4">
    <name type="scientific">Odinarchaeota yellowstonii (strain LCB_4)</name>
    <dbReference type="NCBI Taxonomy" id="1841599"/>
    <lineage>
        <taxon>Archaea</taxon>
        <taxon>Promethearchaeati</taxon>
        <taxon>Candidatus Odinarchaeota</taxon>
        <taxon>Candidatus Odinarchaeia</taxon>
        <taxon>Candidatus Odinarchaeales</taxon>
        <taxon>Candidatus Odinarchaeaceae</taxon>
        <taxon>Candidatus Odinarchaeum</taxon>
    </lineage>
</organism>
<proteinExistence type="predicted"/>
<reference evidence="3" key="1">
    <citation type="journal article" date="2017" name="Nature">
        <title>Asgard archaea illuminate the origin of eukaryotic cellular complexity.</title>
        <authorList>
            <person name="Zaremba-Niedzwiedzka K."/>
            <person name="Caceres E.F."/>
            <person name="Saw J.H."/>
            <person name="Backstrom D."/>
            <person name="Juzokaite L."/>
            <person name="Vancaester E."/>
            <person name="Seitz K.W."/>
            <person name="Anantharaman K."/>
            <person name="Starnawski P."/>
            <person name="Kjeldsen K.U."/>
            <person name="Scott M.B."/>
            <person name="Nunoura T."/>
            <person name="Banfield J.F."/>
            <person name="Schramm A."/>
            <person name="Baker B.J."/>
            <person name="Spang A."/>
            <person name="Ettema T.J.G."/>
        </authorList>
    </citation>
    <scope>NUCLEOTIDE SEQUENCE</scope>
    <source>
        <strain evidence="3">LCB_4</strain>
    </source>
</reference>
<dbReference type="InterPro" id="IPR040183">
    <property type="entry name" value="THUMPD1-like"/>
</dbReference>
<dbReference type="KEGG" id="oyw:OdinLCB4_004530"/>
<evidence type="ECO:0000259" key="2">
    <source>
        <dbReference type="PROSITE" id="PS51165"/>
    </source>
</evidence>
<sequence>MAELLEINLLITCPRGIEDKIASNVYFVLKSDLLDDQADCEISSYPGILYAYTSKSLIEVISFIKNKLAQNKWYLGNFSKLTPIHKTTPLNLEEIIRAGWELGALIKPGERFKIQVNNRGKKFNTRLLINEIASKINRKVDLEKPDKIILLEVLDRFCGLSLLDESLIIRKPV</sequence>
<dbReference type="Proteomes" id="UP000186851">
    <property type="component" value="Chromosome"/>
</dbReference>
<dbReference type="GO" id="GO:0006400">
    <property type="term" value="P:tRNA modification"/>
    <property type="evidence" value="ECO:0007669"/>
    <property type="project" value="InterPro"/>
</dbReference>
<reference evidence="3" key="2">
    <citation type="journal article" date="2022" name="Nat. Microbiol.">
        <title>A closed Candidatus Odinarchaeum chromosome exposes Asgard archaeal viruses.</title>
        <authorList>
            <person name="Tamarit D."/>
            <person name="Caceres E.F."/>
            <person name="Krupovic M."/>
            <person name="Nijland R."/>
            <person name="Eme L."/>
            <person name="Robinson N.P."/>
            <person name="Ettema T.J.G."/>
        </authorList>
    </citation>
    <scope>NUCLEOTIDE SEQUENCE</scope>
    <source>
        <strain evidence="3">LCB_4</strain>
    </source>
</reference>
<dbReference type="GO" id="GO:0003723">
    <property type="term" value="F:RNA binding"/>
    <property type="evidence" value="ECO:0007669"/>
    <property type="project" value="UniProtKB-UniRule"/>
</dbReference>
<gene>
    <name evidence="3" type="ORF">OdinLCB4_004530</name>
</gene>
<evidence type="ECO:0000313" key="3">
    <source>
        <dbReference type="EMBL" id="WEU39753.1"/>
    </source>
</evidence>
<dbReference type="CDD" id="cd11717">
    <property type="entry name" value="THUMP_THUMPD1_like"/>
    <property type="match status" value="1"/>
</dbReference>
<dbReference type="SMART" id="SM00981">
    <property type="entry name" value="THUMP"/>
    <property type="match status" value="1"/>
</dbReference>
<feature type="domain" description="THUMP" evidence="2">
    <location>
        <begin position="66"/>
        <end position="164"/>
    </location>
</feature>
<name>A0AAF0D1B8_ODILC</name>
<accession>A0AAF0D1B8</accession>
<dbReference type="EMBL" id="CP091871">
    <property type="protein sequence ID" value="WEU39753.1"/>
    <property type="molecule type" value="Genomic_DNA"/>
</dbReference>
<dbReference type="Gene3D" id="3.30.2300.10">
    <property type="entry name" value="THUMP superfamily"/>
    <property type="match status" value="1"/>
</dbReference>
<dbReference type="InterPro" id="IPR004114">
    <property type="entry name" value="THUMP_dom"/>
</dbReference>